<evidence type="ECO:0000256" key="3">
    <source>
        <dbReference type="ARBA" id="ARBA00023163"/>
    </source>
</evidence>
<evidence type="ECO:0000313" key="5">
    <source>
        <dbReference type="EMBL" id="RSM83894.1"/>
    </source>
</evidence>
<sequence length="277" mass="30320">MAESDVDFATRAPHPALRHLVRRYIGYTQHDVGLTVHRGLPSGTVTLIISLAEPIKMVGGPGGGSQAQAVVGGLHLEPTLIRQDRFQQGLHLELNPVGLRALLGVPATELTSDVIDLADLPVTWARSLPDRLAAQPTWEARFALLDVELSGALRPVNLVAEVQWAWRQMLTGRGAQPVNDLADEVGWSRRHFTARFAREVGLGPKQVSRLIRFEHSAALIRAGQQLADAAIAAGYYDQAHMTNEWRVFAGCTPATWVREELPFLQDLSDEDPAQSLA</sequence>
<comment type="caution">
    <text evidence="5">The sequence shown here is derived from an EMBL/GenBank/DDBJ whole genome shotgun (WGS) entry which is preliminary data.</text>
</comment>
<reference evidence="5 6" key="1">
    <citation type="submission" date="2018-05" db="EMBL/GenBank/DDBJ databases">
        <title>Evolution of GPA BGCs.</title>
        <authorList>
            <person name="Waglechner N."/>
            <person name="Wright G.D."/>
        </authorList>
    </citation>
    <scope>NUCLEOTIDE SEQUENCE [LARGE SCALE GENOMIC DNA]</scope>
    <source>
        <strain evidence="5 6">A82846</strain>
    </source>
</reference>
<dbReference type="Pfam" id="PF20240">
    <property type="entry name" value="DUF6597"/>
    <property type="match status" value="1"/>
</dbReference>
<dbReference type="InterPro" id="IPR018060">
    <property type="entry name" value="HTH_AraC"/>
</dbReference>
<dbReference type="RefSeq" id="WP_037254937.1">
    <property type="nucleotide sequence ID" value="NZ_QHKI01000018.1"/>
</dbReference>
<evidence type="ECO:0000259" key="4">
    <source>
        <dbReference type="PROSITE" id="PS01124"/>
    </source>
</evidence>
<dbReference type="EMBL" id="QHKI01000018">
    <property type="protein sequence ID" value="RSM83894.1"/>
    <property type="molecule type" value="Genomic_DNA"/>
</dbReference>
<accession>A0A428Z7W6</accession>
<evidence type="ECO:0000256" key="1">
    <source>
        <dbReference type="ARBA" id="ARBA00023015"/>
    </source>
</evidence>
<dbReference type="OrthoDB" id="2559672at2"/>
<dbReference type="GO" id="GO:0043565">
    <property type="term" value="F:sequence-specific DNA binding"/>
    <property type="evidence" value="ECO:0007669"/>
    <property type="project" value="InterPro"/>
</dbReference>
<evidence type="ECO:0000313" key="6">
    <source>
        <dbReference type="Proteomes" id="UP000287547"/>
    </source>
</evidence>
<gene>
    <name evidence="5" type="ORF">DMH04_22315</name>
</gene>
<feature type="domain" description="HTH araC/xylS-type" evidence="4">
    <location>
        <begin position="178"/>
        <end position="259"/>
    </location>
</feature>
<dbReference type="InterPro" id="IPR050204">
    <property type="entry name" value="AraC_XylS_family_regulators"/>
</dbReference>
<dbReference type="AlphaFoldDB" id="A0A428Z7W6"/>
<dbReference type="PROSITE" id="PS01124">
    <property type="entry name" value="HTH_ARAC_FAMILY_2"/>
    <property type="match status" value="1"/>
</dbReference>
<dbReference type="Proteomes" id="UP000287547">
    <property type="component" value="Unassembled WGS sequence"/>
</dbReference>
<proteinExistence type="predicted"/>
<dbReference type="InterPro" id="IPR046532">
    <property type="entry name" value="DUF6597"/>
</dbReference>
<dbReference type="PANTHER" id="PTHR46796">
    <property type="entry name" value="HTH-TYPE TRANSCRIPTIONAL ACTIVATOR RHAS-RELATED"/>
    <property type="match status" value="1"/>
</dbReference>
<name>A0A428Z7W6_KIBAR</name>
<organism evidence="5 6">
    <name type="scientific">Kibdelosporangium aridum</name>
    <dbReference type="NCBI Taxonomy" id="2030"/>
    <lineage>
        <taxon>Bacteria</taxon>
        <taxon>Bacillati</taxon>
        <taxon>Actinomycetota</taxon>
        <taxon>Actinomycetes</taxon>
        <taxon>Pseudonocardiales</taxon>
        <taxon>Pseudonocardiaceae</taxon>
        <taxon>Kibdelosporangium</taxon>
    </lineage>
</organism>
<dbReference type="GO" id="GO:0003700">
    <property type="term" value="F:DNA-binding transcription factor activity"/>
    <property type="evidence" value="ECO:0007669"/>
    <property type="project" value="InterPro"/>
</dbReference>
<keyword evidence="1" id="KW-0805">Transcription regulation</keyword>
<dbReference type="Pfam" id="PF12833">
    <property type="entry name" value="HTH_18"/>
    <property type="match status" value="1"/>
</dbReference>
<keyword evidence="3" id="KW-0804">Transcription</keyword>
<dbReference type="PANTHER" id="PTHR46796:SF15">
    <property type="entry name" value="BLL1074 PROTEIN"/>
    <property type="match status" value="1"/>
</dbReference>
<protein>
    <submittedName>
        <fullName evidence="5">AraC family transcriptional regulator</fullName>
    </submittedName>
</protein>
<keyword evidence="2" id="KW-0238">DNA-binding</keyword>
<dbReference type="Gene3D" id="1.10.10.60">
    <property type="entry name" value="Homeodomain-like"/>
    <property type="match status" value="1"/>
</dbReference>
<dbReference type="SMART" id="SM00342">
    <property type="entry name" value="HTH_ARAC"/>
    <property type="match status" value="1"/>
</dbReference>
<evidence type="ECO:0000256" key="2">
    <source>
        <dbReference type="ARBA" id="ARBA00023125"/>
    </source>
</evidence>